<evidence type="ECO:0000256" key="1">
    <source>
        <dbReference type="ARBA" id="ARBA00009986"/>
    </source>
</evidence>
<dbReference type="Proteomes" id="UP000522864">
    <property type="component" value="Unassembled WGS sequence"/>
</dbReference>
<feature type="active site" evidence="4">
    <location>
        <position position="266"/>
    </location>
</feature>
<dbReference type="InterPro" id="IPR015590">
    <property type="entry name" value="Aldehyde_DH_dom"/>
</dbReference>
<keyword evidence="3" id="KW-0520">NAD</keyword>
<dbReference type="InterPro" id="IPR016161">
    <property type="entry name" value="Ald_DH/histidinol_DH"/>
</dbReference>
<comment type="caution">
    <text evidence="7">The sequence shown here is derived from an EMBL/GenBank/DDBJ whole genome shotgun (WGS) entry which is preliminary data.</text>
</comment>
<evidence type="ECO:0000256" key="2">
    <source>
        <dbReference type="ARBA" id="ARBA00023002"/>
    </source>
</evidence>
<dbReference type="InterPro" id="IPR016163">
    <property type="entry name" value="Ald_DH_C"/>
</dbReference>
<dbReference type="RefSeq" id="WP_177101760.1">
    <property type="nucleotide sequence ID" value="NZ_JACAQA010000015.1"/>
</dbReference>
<name>A0A7Y7WVD0_9PSED</name>
<reference evidence="7 8" key="1">
    <citation type="submission" date="2020-04" db="EMBL/GenBank/DDBJ databases">
        <title>Molecular characterization of pseudomonads from Agaricus bisporus reveal novel blotch 2 pathogens in Western Europe.</title>
        <authorList>
            <person name="Taparia T."/>
            <person name="Krijger M."/>
            <person name="Haynes E."/>
            <person name="Elpinstone J.G."/>
            <person name="Noble R."/>
            <person name="Van Der Wolf J."/>
        </authorList>
    </citation>
    <scope>NUCLEOTIDE SEQUENCE [LARGE SCALE GENOMIC DNA]</scope>
    <source>
        <strain evidence="7 8">G9001</strain>
    </source>
</reference>
<dbReference type="Gene3D" id="3.40.605.10">
    <property type="entry name" value="Aldehyde Dehydrogenase, Chain A, domain 1"/>
    <property type="match status" value="1"/>
</dbReference>
<evidence type="ECO:0000256" key="3">
    <source>
        <dbReference type="ARBA" id="ARBA00023027"/>
    </source>
</evidence>
<protein>
    <submittedName>
        <fullName evidence="7">Aldehyde dehydrogenase family protein</fullName>
    </submittedName>
</protein>
<dbReference type="Gene3D" id="3.40.309.10">
    <property type="entry name" value="Aldehyde Dehydrogenase, Chain A, domain 2"/>
    <property type="match status" value="1"/>
</dbReference>
<evidence type="ECO:0000259" key="6">
    <source>
        <dbReference type="Pfam" id="PF00171"/>
    </source>
</evidence>
<dbReference type="PANTHER" id="PTHR42986">
    <property type="entry name" value="BENZALDEHYDE DEHYDROGENASE YFMT"/>
    <property type="match status" value="1"/>
</dbReference>
<dbReference type="PANTHER" id="PTHR42986:SF1">
    <property type="entry name" value="BENZALDEHYDE DEHYDROGENASE YFMT"/>
    <property type="match status" value="1"/>
</dbReference>
<organism evidence="7 8">
    <name type="scientific">Pseudomonas gingeri</name>
    <dbReference type="NCBI Taxonomy" id="117681"/>
    <lineage>
        <taxon>Bacteria</taxon>
        <taxon>Pseudomonadati</taxon>
        <taxon>Pseudomonadota</taxon>
        <taxon>Gammaproteobacteria</taxon>
        <taxon>Pseudomonadales</taxon>
        <taxon>Pseudomonadaceae</taxon>
        <taxon>Pseudomonas</taxon>
    </lineage>
</organism>
<evidence type="ECO:0000256" key="5">
    <source>
        <dbReference type="RuleBase" id="RU003345"/>
    </source>
</evidence>
<proteinExistence type="inferred from homology"/>
<dbReference type="Pfam" id="PF00171">
    <property type="entry name" value="Aldedh"/>
    <property type="match status" value="1"/>
</dbReference>
<dbReference type="GO" id="GO:0016620">
    <property type="term" value="F:oxidoreductase activity, acting on the aldehyde or oxo group of donors, NAD or NADP as acceptor"/>
    <property type="evidence" value="ECO:0007669"/>
    <property type="project" value="InterPro"/>
</dbReference>
<evidence type="ECO:0000313" key="8">
    <source>
        <dbReference type="Proteomes" id="UP000522864"/>
    </source>
</evidence>
<dbReference type="InterPro" id="IPR029510">
    <property type="entry name" value="Ald_DH_CS_GLU"/>
</dbReference>
<dbReference type="EMBL" id="JACAQA010000015">
    <property type="protein sequence ID" value="NWB86878.1"/>
    <property type="molecule type" value="Genomic_DNA"/>
</dbReference>
<evidence type="ECO:0000313" key="7">
    <source>
        <dbReference type="EMBL" id="NWB86878.1"/>
    </source>
</evidence>
<evidence type="ECO:0000256" key="4">
    <source>
        <dbReference type="PROSITE-ProRule" id="PRU10007"/>
    </source>
</evidence>
<sequence length="498" mass="53573">MTQSMIAGRDTPPVPYTFDGLLINGKWCTGNAGSVLEVNNPYSHERLAEIHEANLGDVDRAYQAARAAQVQWQQSLPGERAAVLRKAVEVLDARHGEVVDWLIRESGSTRMKAEMEWGAARAIILDASTLPSQAQGRIIAGDIPGKENRIYRNPVGVVAVISPWNWPLHLTCRTLAPALALGNAVVVKPASETPITGGLLIARILEEAGLPAGVLNVLVGDPAVIGDGFVQHPVPRVVSFTGSLAVGRRIAGQIANSPRLKKMMLELGGNAPLVVLEDADLELAVHAAVVSKFLHQGQICVIANRILVHEKLHDAFVEQYVERVRELKVGNPNDPDTVIGPLISQKQLHHVQRSIAAANAEGARQRLGGAAQGLVVPPHVFDRITPQMGLGRSELFGPVAPVLSFASDAQALHMANDTEFGLSSAVFARDVSRAERFAAGLQTGMTHINDITAVDLPNMPFGGEKNSGLGRFGSEGLIHELTTEHWMSVQHTPRQYPF</sequence>
<feature type="domain" description="Aldehyde dehydrogenase" evidence="6">
    <location>
        <begin position="27"/>
        <end position="483"/>
    </location>
</feature>
<dbReference type="FunFam" id="3.40.309.10:FF:000009">
    <property type="entry name" value="Aldehyde dehydrogenase A"/>
    <property type="match status" value="1"/>
</dbReference>
<gene>
    <name evidence="7" type="ORF">HX830_18535</name>
</gene>
<accession>A0A7Y7WVD0</accession>
<dbReference type="AlphaFoldDB" id="A0A7Y7WVD0"/>
<keyword evidence="2 5" id="KW-0560">Oxidoreductase</keyword>
<dbReference type="SUPFAM" id="SSF53720">
    <property type="entry name" value="ALDH-like"/>
    <property type="match status" value="1"/>
</dbReference>
<dbReference type="InterPro" id="IPR016162">
    <property type="entry name" value="Ald_DH_N"/>
</dbReference>
<comment type="similarity">
    <text evidence="1 5">Belongs to the aldehyde dehydrogenase family.</text>
</comment>
<dbReference type="PROSITE" id="PS00687">
    <property type="entry name" value="ALDEHYDE_DEHYDR_GLU"/>
    <property type="match status" value="1"/>
</dbReference>